<accession>A0A8S4C1X9</accession>
<proteinExistence type="predicted"/>
<feature type="compositionally biased region" description="Basic and acidic residues" evidence="1">
    <location>
        <begin position="358"/>
        <end position="377"/>
    </location>
</feature>
<feature type="compositionally biased region" description="Basic and acidic residues" evidence="1">
    <location>
        <begin position="170"/>
        <end position="180"/>
    </location>
</feature>
<feature type="region of interest" description="Disordered" evidence="1">
    <location>
        <begin position="71"/>
        <end position="136"/>
    </location>
</feature>
<comment type="caution">
    <text evidence="2">The sequence shown here is derived from an EMBL/GenBank/DDBJ whole genome shotgun (WGS) entry which is preliminary data.</text>
</comment>
<feature type="compositionally biased region" description="Acidic residues" evidence="1">
    <location>
        <begin position="118"/>
        <end position="133"/>
    </location>
</feature>
<feature type="region of interest" description="Disordered" evidence="1">
    <location>
        <begin position="161"/>
        <end position="182"/>
    </location>
</feature>
<dbReference type="AlphaFoldDB" id="A0A8S4C1X9"/>
<feature type="compositionally biased region" description="Basic and acidic residues" evidence="1">
    <location>
        <begin position="623"/>
        <end position="638"/>
    </location>
</feature>
<evidence type="ECO:0000313" key="3">
    <source>
        <dbReference type="Proteomes" id="UP000677803"/>
    </source>
</evidence>
<gene>
    <name evidence="2" type="ORF">MMEN_LOCUS21505</name>
</gene>
<feature type="region of interest" description="Disordered" evidence="1">
    <location>
        <begin position="298"/>
        <end position="344"/>
    </location>
</feature>
<keyword evidence="3" id="KW-1185">Reference proteome</keyword>
<feature type="region of interest" description="Disordered" evidence="1">
    <location>
        <begin position="18"/>
        <end position="51"/>
    </location>
</feature>
<reference evidence="2" key="1">
    <citation type="submission" date="2021-05" db="EMBL/GenBank/DDBJ databases">
        <authorList>
            <person name="Tigano A."/>
        </authorList>
    </citation>
    <scope>NUCLEOTIDE SEQUENCE</scope>
</reference>
<sequence length="710" mass="79165">MEGFADLLTDAFSETSVLSFPDGDLDFENLGFDEQSEEEKTDDKKTTTDGAFFQEATAETTALLGSAAQDMLYEAENAEDQSSDESHDGDFKGASLMSKTHEDNYTSSEGESEKGDSVPDENEEEDVGSEEEARDLLVSVCCHEEFPDSIKEDEIIAEGLPMAPEGADNPQDRNKVRGEAESDEDVAYFGGIPEHGNELMVKGAVNEDERQEIEEGYSVSECEGLTITPEENVCKQETESPYRGAAANTILEFPSLSLPNLQDLIAEVDGEETVEKMTDFSGEDHQEAGECFADYPSDLSSFEYTEDGGNNQETKSNASTCMRQPTCPENVTWMGAGETDEEREDDFLYSKDLEMNGDEVMRLDVAGREQAEAVRESDDGDETGESESYSSSDEGEPLRTSREELAESVRVHYFENDKQMEDGQIYGGSGGALSAWSVSDDRHLPDSGANQADFSSWDFDVLKTDTFLSDYLLSTEDTDKAETCPSYVQRCPDDDANSYSEVQREDRRMISLSNQGSLDDSFFFNTELEASGVSEPGQQEHDEYEDERNWEKEQERIKAFYEFYNDSDEENLGKGRQIKVQFSSDQLSQVIHYETESSDRDSLTSSDGEEDTEEDMSSTDTPDEMKESGDILQKKDAADPPDVQVPESPSDHSVTQTFKGTNKTLSTLKLILKMVVLLGMGLLMFCLTADQMDWLSQLFFFYGYGFLSYF</sequence>
<evidence type="ECO:0000256" key="1">
    <source>
        <dbReference type="SAM" id="MobiDB-lite"/>
    </source>
</evidence>
<feature type="compositionally biased region" description="Basic and acidic residues" evidence="1">
    <location>
        <begin position="593"/>
        <end position="602"/>
    </location>
</feature>
<organism evidence="2 3">
    <name type="scientific">Menidia menidia</name>
    <name type="common">Atlantic silverside</name>
    <dbReference type="NCBI Taxonomy" id="238744"/>
    <lineage>
        <taxon>Eukaryota</taxon>
        <taxon>Metazoa</taxon>
        <taxon>Chordata</taxon>
        <taxon>Craniata</taxon>
        <taxon>Vertebrata</taxon>
        <taxon>Euteleostomi</taxon>
        <taxon>Actinopterygii</taxon>
        <taxon>Neopterygii</taxon>
        <taxon>Teleostei</taxon>
        <taxon>Neoteleostei</taxon>
        <taxon>Acanthomorphata</taxon>
        <taxon>Ovalentaria</taxon>
        <taxon>Atherinomorphae</taxon>
        <taxon>Atheriniformes</taxon>
        <taxon>Atherinopsidae</taxon>
        <taxon>Menidiinae</taxon>
        <taxon>Menidia</taxon>
    </lineage>
</organism>
<dbReference type="OrthoDB" id="8447412at2759"/>
<feature type="compositionally biased region" description="Polar residues" evidence="1">
    <location>
        <begin position="298"/>
        <end position="329"/>
    </location>
</feature>
<feature type="region of interest" description="Disordered" evidence="1">
    <location>
        <begin position="592"/>
        <end position="657"/>
    </location>
</feature>
<feature type="region of interest" description="Disordered" evidence="1">
    <location>
        <begin position="358"/>
        <end position="404"/>
    </location>
</feature>
<protein>
    <submittedName>
        <fullName evidence="2">(Atlantic silverside) hypothetical protein</fullName>
    </submittedName>
</protein>
<feature type="compositionally biased region" description="Acidic residues" evidence="1">
    <location>
        <begin position="607"/>
        <end position="617"/>
    </location>
</feature>
<name>A0A8S4C1X9_9TELE</name>
<evidence type="ECO:0000313" key="2">
    <source>
        <dbReference type="EMBL" id="CAG6021298.1"/>
    </source>
</evidence>
<dbReference type="EMBL" id="CAJRST010041110">
    <property type="protein sequence ID" value="CAG6021298.1"/>
    <property type="molecule type" value="Genomic_DNA"/>
</dbReference>
<dbReference type="Proteomes" id="UP000677803">
    <property type="component" value="Unassembled WGS sequence"/>
</dbReference>
<feature type="region of interest" description="Disordered" evidence="1">
    <location>
        <begin position="527"/>
        <end position="552"/>
    </location>
</feature>